<evidence type="ECO:0000259" key="2">
    <source>
        <dbReference type="Pfam" id="PF20149"/>
    </source>
</evidence>
<feature type="region of interest" description="Disordered" evidence="1">
    <location>
        <begin position="62"/>
        <end position="107"/>
    </location>
</feature>
<sequence length="342" mass="38183">MTSRHQITTEKGAVNKTQLLKDKECLEILREQRAEKAASEQRACETEAEIWADPAHNEVRSCQTALGADKESKQACEDSEDSDSPGDNNAESDKDEEEEVSHSKHAKCLNEFTLSSTVIPEKLRQKKVNRPISYSSPRPVCNLPIQQTLGRHPISWPGPDLDYTAEDSAEDHSQQSDTLPFNLMKKMKMKSRTPPAAVKMTSAEMREAKMWSQDPQEEIGLYKSDLIDDIIIEQWFHGRKSVGIAFGASFNPISLPTLALVLTAIEYVLNRWSSGQCVVKGDFSEEECGEMYSRHLAALDAWRKSSPVSGAALARRQQELYNAGRGGRVPCQCSHDRTGTEV</sequence>
<organism evidence="3 4">
    <name type="scientific">Sphaerobolus stellatus (strain SS14)</name>
    <dbReference type="NCBI Taxonomy" id="990650"/>
    <lineage>
        <taxon>Eukaryota</taxon>
        <taxon>Fungi</taxon>
        <taxon>Dikarya</taxon>
        <taxon>Basidiomycota</taxon>
        <taxon>Agaricomycotina</taxon>
        <taxon>Agaricomycetes</taxon>
        <taxon>Phallomycetidae</taxon>
        <taxon>Geastrales</taxon>
        <taxon>Sphaerobolaceae</taxon>
        <taxon>Sphaerobolus</taxon>
    </lineage>
</organism>
<dbReference type="AlphaFoldDB" id="A0A0C9VCQ3"/>
<evidence type="ECO:0000313" key="4">
    <source>
        <dbReference type="Proteomes" id="UP000054279"/>
    </source>
</evidence>
<dbReference type="HOGENOM" id="CLU_811744_0_0_1"/>
<feature type="domain" description="DUF6532" evidence="2">
    <location>
        <begin position="213"/>
        <end position="302"/>
    </location>
</feature>
<gene>
    <name evidence="3" type="ORF">M422DRAFT_262699</name>
</gene>
<dbReference type="InterPro" id="IPR045341">
    <property type="entry name" value="DUF6532"/>
</dbReference>
<dbReference type="OrthoDB" id="3192693at2759"/>
<reference evidence="3 4" key="1">
    <citation type="submission" date="2014-06" db="EMBL/GenBank/DDBJ databases">
        <title>Evolutionary Origins and Diversification of the Mycorrhizal Mutualists.</title>
        <authorList>
            <consortium name="DOE Joint Genome Institute"/>
            <consortium name="Mycorrhizal Genomics Consortium"/>
            <person name="Kohler A."/>
            <person name="Kuo A."/>
            <person name="Nagy L.G."/>
            <person name="Floudas D."/>
            <person name="Copeland A."/>
            <person name="Barry K.W."/>
            <person name="Cichocki N."/>
            <person name="Veneault-Fourrey C."/>
            <person name="LaButti K."/>
            <person name="Lindquist E.A."/>
            <person name="Lipzen A."/>
            <person name="Lundell T."/>
            <person name="Morin E."/>
            <person name="Murat C."/>
            <person name="Riley R."/>
            <person name="Ohm R."/>
            <person name="Sun H."/>
            <person name="Tunlid A."/>
            <person name="Henrissat B."/>
            <person name="Grigoriev I.V."/>
            <person name="Hibbett D.S."/>
            <person name="Martin F."/>
        </authorList>
    </citation>
    <scope>NUCLEOTIDE SEQUENCE [LARGE SCALE GENOMIC DNA]</scope>
    <source>
        <strain evidence="3 4">SS14</strain>
    </source>
</reference>
<accession>A0A0C9VCQ3</accession>
<proteinExistence type="predicted"/>
<keyword evidence="4" id="KW-1185">Reference proteome</keyword>
<dbReference type="Pfam" id="PF20149">
    <property type="entry name" value="DUF6532"/>
    <property type="match status" value="1"/>
</dbReference>
<name>A0A0C9VCQ3_SPHS4</name>
<dbReference type="EMBL" id="KN837192">
    <property type="protein sequence ID" value="KIJ35141.1"/>
    <property type="molecule type" value="Genomic_DNA"/>
</dbReference>
<protein>
    <recommendedName>
        <fullName evidence="2">DUF6532 domain-containing protein</fullName>
    </recommendedName>
</protein>
<dbReference type="Proteomes" id="UP000054279">
    <property type="component" value="Unassembled WGS sequence"/>
</dbReference>
<evidence type="ECO:0000313" key="3">
    <source>
        <dbReference type="EMBL" id="KIJ35141.1"/>
    </source>
</evidence>
<evidence type="ECO:0000256" key="1">
    <source>
        <dbReference type="SAM" id="MobiDB-lite"/>
    </source>
</evidence>